<evidence type="ECO:0000313" key="8">
    <source>
        <dbReference type="Proteomes" id="UP001153620"/>
    </source>
</evidence>
<dbReference type="PRINTS" id="PR00967">
    <property type="entry name" value="ONCOGENEAML1"/>
</dbReference>
<keyword evidence="4" id="KW-0539">Nucleus</keyword>
<evidence type="ECO:0000256" key="1">
    <source>
        <dbReference type="ARBA" id="ARBA00004123"/>
    </source>
</evidence>
<sequence>MHIATEVVTSTTAAPSEQSKNSESGANNQRSSTTNSSTNGGTANPRDSPLTAENLAERTIDSLIAEHPGELTRTGCPHIVCTVLPTHWRSNKTLPIAFKVVALGDVQDGTVVHLMCGNDENYHGELRNCTTVMKNQVAKFNDLRFVGRSGRGK</sequence>
<dbReference type="AlphaFoldDB" id="A0A9N9WMV1"/>
<dbReference type="Gene3D" id="2.60.40.720">
    <property type="match status" value="1"/>
</dbReference>
<feature type="compositionally biased region" description="Low complexity" evidence="5">
    <location>
        <begin position="31"/>
        <end position="42"/>
    </location>
</feature>
<keyword evidence="2" id="KW-0805">Transcription regulation</keyword>
<evidence type="ECO:0000259" key="6">
    <source>
        <dbReference type="PROSITE" id="PS51062"/>
    </source>
</evidence>
<reference evidence="7" key="1">
    <citation type="submission" date="2022-01" db="EMBL/GenBank/DDBJ databases">
        <authorList>
            <person name="King R."/>
        </authorList>
    </citation>
    <scope>NUCLEOTIDE SEQUENCE</scope>
</reference>
<comment type="subcellular location">
    <subcellularLocation>
        <location evidence="1">Nucleus</location>
    </subcellularLocation>
</comment>
<keyword evidence="3" id="KW-0804">Transcription</keyword>
<accession>A0A9N9WMV1</accession>
<evidence type="ECO:0000256" key="5">
    <source>
        <dbReference type="SAM" id="MobiDB-lite"/>
    </source>
</evidence>
<evidence type="ECO:0000256" key="4">
    <source>
        <dbReference type="ARBA" id="ARBA00023242"/>
    </source>
</evidence>
<dbReference type="InterPro" id="IPR008967">
    <property type="entry name" value="p53-like_TF_DNA-bd_sf"/>
</dbReference>
<proteinExistence type="predicted"/>
<feature type="compositionally biased region" description="Polar residues" evidence="5">
    <location>
        <begin position="7"/>
        <end position="30"/>
    </location>
</feature>
<dbReference type="Proteomes" id="UP001153620">
    <property type="component" value="Chromosome 2"/>
</dbReference>
<evidence type="ECO:0000256" key="2">
    <source>
        <dbReference type="ARBA" id="ARBA00023015"/>
    </source>
</evidence>
<dbReference type="GO" id="GO:0005634">
    <property type="term" value="C:nucleus"/>
    <property type="evidence" value="ECO:0007669"/>
    <property type="project" value="UniProtKB-SubCell"/>
</dbReference>
<dbReference type="GO" id="GO:0000981">
    <property type="term" value="F:DNA-binding transcription factor activity, RNA polymerase II-specific"/>
    <property type="evidence" value="ECO:0007669"/>
    <property type="project" value="TreeGrafter"/>
</dbReference>
<dbReference type="OrthoDB" id="10029800at2759"/>
<organism evidence="7 8">
    <name type="scientific">Chironomus riparius</name>
    <dbReference type="NCBI Taxonomy" id="315576"/>
    <lineage>
        <taxon>Eukaryota</taxon>
        <taxon>Metazoa</taxon>
        <taxon>Ecdysozoa</taxon>
        <taxon>Arthropoda</taxon>
        <taxon>Hexapoda</taxon>
        <taxon>Insecta</taxon>
        <taxon>Pterygota</taxon>
        <taxon>Neoptera</taxon>
        <taxon>Endopterygota</taxon>
        <taxon>Diptera</taxon>
        <taxon>Nematocera</taxon>
        <taxon>Chironomoidea</taxon>
        <taxon>Chironomidae</taxon>
        <taxon>Chironominae</taxon>
        <taxon>Chironomus</taxon>
    </lineage>
</organism>
<name>A0A9N9WMV1_9DIPT</name>
<dbReference type="Pfam" id="PF00853">
    <property type="entry name" value="Runt"/>
    <property type="match status" value="1"/>
</dbReference>
<dbReference type="InterPro" id="IPR012346">
    <property type="entry name" value="p53/RUNT-type_TF_DNA-bd_sf"/>
</dbReference>
<dbReference type="SUPFAM" id="SSF49417">
    <property type="entry name" value="p53-like transcription factors"/>
    <property type="match status" value="1"/>
</dbReference>
<dbReference type="PROSITE" id="PS51062">
    <property type="entry name" value="RUNT"/>
    <property type="match status" value="1"/>
</dbReference>
<keyword evidence="8" id="KW-1185">Reference proteome</keyword>
<reference evidence="7" key="2">
    <citation type="submission" date="2022-10" db="EMBL/GenBank/DDBJ databases">
        <authorList>
            <consortium name="ENA_rothamsted_submissions"/>
            <consortium name="culmorum"/>
            <person name="King R."/>
        </authorList>
    </citation>
    <scope>NUCLEOTIDE SEQUENCE</scope>
</reference>
<dbReference type="InterPro" id="IPR013524">
    <property type="entry name" value="Runt_dom"/>
</dbReference>
<dbReference type="EMBL" id="OU895878">
    <property type="protein sequence ID" value="CAG9801878.1"/>
    <property type="molecule type" value="Genomic_DNA"/>
</dbReference>
<dbReference type="GO" id="GO:0000978">
    <property type="term" value="F:RNA polymerase II cis-regulatory region sequence-specific DNA binding"/>
    <property type="evidence" value="ECO:0007669"/>
    <property type="project" value="TreeGrafter"/>
</dbReference>
<dbReference type="GO" id="GO:0005524">
    <property type="term" value="F:ATP binding"/>
    <property type="evidence" value="ECO:0007669"/>
    <property type="project" value="InterPro"/>
</dbReference>
<evidence type="ECO:0000256" key="3">
    <source>
        <dbReference type="ARBA" id="ARBA00023163"/>
    </source>
</evidence>
<dbReference type="PANTHER" id="PTHR11950">
    <property type="entry name" value="RUNT RELATED"/>
    <property type="match status" value="1"/>
</dbReference>
<gene>
    <name evidence="7" type="ORF">CHIRRI_LOCUS4798</name>
</gene>
<feature type="domain" description="Runt" evidence="6">
    <location>
        <begin position="59"/>
        <end position="153"/>
    </location>
</feature>
<feature type="region of interest" description="Disordered" evidence="5">
    <location>
        <begin position="1"/>
        <end position="52"/>
    </location>
</feature>
<dbReference type="PANTHER" id="PTHR11950:SF48">
    <property type="entry name" value="RUNT RELATED B"/>
    <property type="match status" value="1"/>
</dbReference>
<protein>
    <recommendedName>
        <fullName evidence="6">Runt domain-containing protein</fullName>
    </recommendedName>
</protein>
<dbReference type="InterPro" id="IPR000040">
    <property type="entry name" value="AML1_Runt"/>
</dbReference>
<evidence type="ECO:0000313" key="7">
    <source>
        <dbReference type="EMBL" id="CAG9801878.1"/>
    </source>
</evidence>